<dbReference type="RefSeq" id="WP_016918244.1">
    <property type="nucleotide sequence ID" value="NZ_CP044331.1"/>
</dbReference>
<dbReference type="PANTHER" id="PTHR11606">
    <property type="entry name" value="GLUTAMATE DEHYDROGENASE"/>
    <property type="match status" value="1"/>
</dbReference>
<dbReference type="InterPro" id="IPR006096">
    <property type="entry name" value="Glu/Leu/Phe/Val/Trp_DH_C"/>
</dbReference>
<dbReference type="InterPro" id="IPR046346">
    <property type="entry name" value="Aminoacid_DH-like_N_sf"/>
</dbReference>
<dbReference type="Pfam" id="PF02812">
    <property type="entry name" value="ELFV_dehydrog_N"/>
    <property type="match status" value="1"/>
</dbReference>
<feature type="domain" description="Glutamate/phenylalanine/leucine/valine/L-tryptophan dehydrogenase C-terminal" evidence="8">
    <location>
        <begin position="145"/>
        <end position="371"/>
    </location>
</feature>
<dbReference type="SMART" id="SM00839">
    <property type="entry name" value="ELFV_dehydrog"/>
    <property type="match status" value="1"/>
</dbReference>
<evidence type="ECO:0000256" key="5">
    <source>
        <dbReference type="PIRSR" id="PIRSR000185-2"/>
    </source>
</evidence>
<feature type="binding site" evidence="5">
    <location>
        <position position="154"/>
    </location>
    <ligand>
        <name>NAD(+)</name>
        <dbReference type="ChEBI" id="CHEBI:57540"/>
    </ligand>
</feature>
<dbReference type="Pfam" id="PF00208">
    <property type="entry name" value="ELFV_dehydrog"/>
    <property type="match status" value="1"/>
</dbReference>
<dbReference type="EMBL" id="CP044331">
    <property type="protein sequence ID" value="QGM97846.1"/>
    <property type="molecule type" value="Genomic_DNA"/>
</dbReference>
<evidence type="ECO:0000256" key="6">
    <source>
        <dbReference type="PIRSR" id="PIRSR000185-3"/>
    </source>
</evidence>
<dbReference type="PROSITE" id="PS00074">
    <property type="entry name" value="GLFV_DEHYDROGENASE"/>
    <property type="match status" value="1"/>
</dbReference>
<proteinExistence type="inferred from homology"/>
<dbReference type="Proteomes" id="UP000422569">
    <property type="component" value="Chromosome"/>
</dbReference>
<reference evidence="9 10" key="1">
    <citation type="submission" date="2019-09" db="EMBL/GenBank/DDBJ databases">
        <title>Isolation and complete genome sequencing of Methylocystis species.</title>
        <authorList>
            <person name="Rumah B.L."/>
            <person name="Stead C.E."/>
            <person name="Stevens B.C."/>
            <person name="Minton N.P."/>
            <person name="Grosse-Honebrink A."/>
            <person name="Zhang Y."/>
        </authorList>
    </citation>
    <scope>NUCLEOTIDE SEQUENCE [LARGE SCALE GENOMIC DNA]</scope>
    <source>
        <strain evidence="9 10">BRCS2</strain>
    </source>
</reference>
<dbReference type="InterPro" id="IPR006097">
    <property type="entry name" value="Glu/Leu/Phe/Val/Trp_DH_dimer"/>
</dbReference>
<keyword evidence="2 3" id="KW-0560">Oxidoreductase</keyword>
<dbReference type="Gene3D" id="3.40.50.10860">
    <property type="entry name" value="Leucine Dehydrogenase, chain A, domain 1"/>
    <property type="match status" value="1"/>
</dbReference>
<dbReference type="InterPro" id="IPR014362">
    <property type="entry name" value="Glu_DH"/>
</dbReference>
<dbReference type="PRINTS" id="PR00082">
    <property type="entry name" value="GLFDHDRGNASE"/>
</dbReference>
<dbReference type="InterPro" id="IPR033524">
    <property type="entry name" value="Glu/Leu/Phe/Val_DH_AS"/>
</dbReference>
<feature type="site" description="Important for catalysis" evidence="6">
    <location>
        <position position="118"/>
    </location>
</feature>
<dbReference type="KEGG" id="mpar:F7D14_10450"/>
<feature type="active site" description="Proton donor" evidence="4">
    <location>
        <position position="82"/>
    </location>
</feature>
<evidence type="ECO:0000313" key="9">
    <source>
        <dbReference type="EMBL" id="QGM97846.1"/>
    </source>
</evidence>
<evidence type="ECO:0000313" key="10">
    <source>
        <dbReference type="Proteomes" id="UP000422569"/>
    </source>
</evidence>
<gene>
    <name evidence="9" type="ORF">F7D14_10450</name>
</gene>
<keyword evidence="5" id="KW-0547">Nucleotide-binding</keyword>
<dbReference type="Gene3D" id="3.40.50.720">
    <property type="entry name" value="NAD(P)-binding Rossmann-like Domain"/>
    <property type="match status" value="1"/>
</dbReference>
<dbReference type="SUPFAM" id="SSF51735">
    <property type="entry name" value="NAD(P)-binding Rossmann-fold domains"/>
    <property type="match status" value="1"/>
</dbReference>
<sequence length="374" mass="39227">MATDSFPDPFAFGDEIGPSKIVYLQTPSVGLRAIVVIDNVAAGPAIGGARMAPDVSVNECFRLARAMTLKNAACGLRHGGAKSVIFADPLMPRAEKEQLIRAFANAIAPLHEYIPGPDMGTDETAMGWIHDEIGRAVGLPAEMGGIPLDFIGATGFGVAISAAVAAPFVGLSLQGARVVVQGFGAVGEHASRYLEKRGARLVGVADIAGAIVDADGLNIEALAQLKRAGKSVSEYRGGRVISNESLVAVPCDIWIPAARPDALRADNVARLDCRLVVQGANVPATREAELIMFERGVVSVPDFIANAGGVVAAAVEYAGGSIPAAFAEIEEKIGLNTRMTLERAREAGAPPVDAATKLATSRLRRMMELRRWRV</sequence>
<dbReference type="GO" id="GO:0006538">
    <property type="term" value="P:L-glutamate catabolic process"/>
    <property type="evidence" value="ECO:0007669"/>
    <property type="project" value="TreeGrafter"/>
</dbReference>
<keyword evidence="5" id="KW-0520">NAD</keyword>
<accession>A0A6B8M608</accession>
<keyword evidence="10" id="KW-1185">Reference proteome</keyword>
<dbReference type="AlphaFoldDB" id="A0A6B8M608"/>
<evidence type="ECO:0000256" key="3">
    <source>
        <dbReference type="PIRNR" id="PIRNR000185"/>
    </source>
</evidence>
<protein>
    <recommendedName>
        <fullName evidence="3">Glutamate dehydrogenase</fullName>
    </recommendedName>
</protein>
<dbReference type="InterPro" id="IPR036291">
    <property type="entry name" value="NAD(P)-bd_dom_sf"/>
</dbReference>
<evidence type="ECO:0000256" key="7">
    <source>
        <dbReference type="RuleBase" id="RU004417"/>
    </source>
</evidence>
<comment type="similarity">
    <text evidence="1 3 7">Belongs to the Glu/Leu/Phe/Val dehydrogenases family.</text>
</comment>
<evidence type="ECO:0000256" key="2">
    <source>
        <dbReference type="ARBA" id="ARBA00023002"/>
    </source>
</evidence>
<dbReference type="PIRSF" id="PIRSF000185">
    <property type="entry name" value="Glu_DH"/>
    <property type="match status" value="1"/>
</dbReference>
<dbReference type="PANTHER" id="PTHR11606:SF13">
    <property type="entry name" value="GLUTAMATE DEHYDROGENASE 1, MITOCHONDRIAL"/>
    <property type="match status" value="1"/>
</dbReference>
<evidence type="ECO:0000256" key="4">
    <source>
        <dbReference type="PIRSR" id="PIRSR000185-1"/>
    </source>
</evidence>
<evidence type="ECO:0000256" key="1">
    <source>
        <dbReference type="ARBA" id="ARBA00006382"/>
    </source>
</evidence>
<dbReference type="GO" id="GO:0000166">
    <property type="term" value="F:nucleotide binding"/>
    <property type="evidence" value="ECO:0007669"/>
    <property type="project" value="UniProtKB-KW"/>
</dbReference>
<organism evidence="9 10">
    <name type="scientific">Methylocystis parvus</name>
    <dbReference type="NCBI Taxonomy" id="134"/>
    <lineage>
        <taxon>Bacteria</taxon>
        <taxon>Pseudomonadati</taxon>
        <taxon>Pseudomonadota</taxon>
        <taxon>Alphaproteobacteria</taxon>
        <taxon>Hyphomicrobiales</taxon>
        <taxon>Methylocystaceae</taxon>
        <taxon>Methylocystis</taxon>
    </lineage>
</organism>
<feature type="binding site" evidence="5">
    <location>
        <position position="70"/>
    </location>
    <ligand>
        <name>substrate</name>
    </ligand>
</feature>
<evidence type="ECO:0000259" key="8">
    <source>
        <dbReference type="SMART" id="SM00839"/>
    </source>
</evidence>
<dbReference type="SUPFAM" id="SSF53223">
    <property type="entry name" value="Aminoacid dehydrogenase-like, N-terminal domain"/>
    <property type="match status" value="1"/>
</dbReference>
<dbReference type="GO" id="GO:0004352">
    <property type="term" value="F:glutamate dehydrogenase (NAD+) activity"/>
    <property type="evidence" value="ECO:0007669"/>
    <property type="project" value="TreeGrafter"/>
</dbReference>
<name>A0A6B8M608_9HYPH</name>
<dbReference type="InterPro" id="IPR006095">
    <property type="entry name" value="Glu/Leu/Phe/Val/Trp_DH"/>
</dbReference>